<dbReference type="CDD" id="cd00085">
    <property type="entry name" value="HNHc"/>
    <property type="match status" value="1"/>
</dbReference>
<protein>
    <submittedName>
        <fullName evidence="1">HNH endonuclease</fullName>
    </submittedName>
</protein>
<dbReference type="AlphaFoldDB" id="A0A3K0QCZ9"/>
<comment type="caution">
    <text evidence="1">The sequence shown here is derived from an EMBL/GenBank/DDBJ whole genome shotgun (WGS) entry which is preliminary data.</text>
</comment>
<dbReference type="Proteomes" id="UP000382540">
    <property type="component" value="Unassembled WGS sequence"/>
</dbReference>
<reference evidence="1 2" key="1">
    <citation type="submission" date="2018-10" db="EMBL/GenBank/DDBJ databases">
        <authorList>
            <consortium name="NARMS: The National Antimicrobial Resistance Monitoring System"/>
        </authorList>
    </citation>
    <scope>NUCLEOTIDE SEQUENCE [LARGE SCALE GENOMIC DNA]</scope>
    <source>
        <strain evidence="1 2">CVM N17EC1330</strain>
    </source>
</reference>
<gene>
    <name evidence="1" type="ORF">D9J61_12745</name>
</gene>
<keyword evidence="1" id="KW-0378">Hydrolase</keyword>
<organism evidence="1 2">
    <name type="scientific">Escherichia coli</name>
    <dbReference type="NCBI Taxonomy" id="562"/>
    <lineage>
        <taxon>Bacteria</taxon>
        <taxon>Pseudomonadati</taxon>
        <taxon>Pseudomonadota</taxon>
        <taxon>Gammaproteobacteria</taxon>
        <taxon>Enterobacterales</taxon>
        <taxon>Enterobacteriaceae</taxon>
        <taxon>Escherichia</taxon>
    </lineage>
</organism>
<keyword evidence="1" id="KW-0540">Nuclease</keyword>
<accession>A0A3K0QCZ9</accession>
<name>A0A3K0QCZ9_ECOLX</name>
<proteinExistence type="predicted"/>
<dbReference type="GO" id="GO:0008270">
    <property type="term" value="F:zinc ion binding"/>
    <property type="evidence" value="ECO:0007669"/>
    <property type="project" value="InterPro"/>
</dbReference>
<dbReference type="GO" id="GO:0004519">
    <property type="term" value="F:endonuclease activity"/>
    <property type="evidence" value="ECO:0007669"/>
    <property type="project" value="UniProtKB-KW"/>
</dbReference>
<dbReference type="EMBL" id="AAAGZE010000027">
    <property type="protein sequence ID" value="EAC1532884.1"/>
    <property type="molecule type" value="Genomic_DNA"/>
</dbReference>
<dbReference type="InterPro" id="IPR002711">
    <property type="entry name" value="HNH"/>
</dbReference>
<dbReference type="Gene3D" id="1.10.30.50">
    <property type="match status" value="1"/>
</dbReference>
<dbReference type="SMART" id="SM00507">
    <property type="entry name" value="HNHc"/>
    <property type="match status" value="1"/>
</dbReference>
<dbReference type="InterPro" id="IPR003615">
    <property type="entry name" value="HNH_nuc"/>
</dbReference>
<sequence length="366" mass="41090">MERVKSIVYRHLTNADFFNINKPPGMELGGGGQAYIDFPTSSVTPAQWHEFFTGINGVSVQQETQGPSWTFPIYSLTLDNGQNPAVQSLKIYQRRQQSVSITSQKLFSSRSNRVRAWHPQSGFPIPVDNTDRSQCPDGLMVYLAATYEGKVWAGWFLNDGTTQLPLKGIPPQSINSMFSLPADAEGYSGIINFHSNDYLYLNPLDKYYPLQSQGTETYTSGVYNPANDESTFIDDLFNNDNSQFEVLSKEYIRKVKARNKSIVTKLKNLYNNTCQITGNQFAFQKKDGINYTEVHHLIPLGEGGSDDIRNLIVVNPLIHKMLHHATVTGLNLENISIDAHGVGTLQININDLPYTITWHPKHTALI</sequence>
<evidence type="ECO:0000313" key="1">
    <source>
        <dbReference type="EMBL" id="EAC1532884.1"/>
    </source>
</evidence>
<dbReference type="Pfam" id="PF01844">
    <property type="entry name" value="HNH"/>
    <property type="match status" value="1"/>
</dbReference>
<dbReference type="GO" id="GO:0003676">
    <property type="term" value="F:nucleic acid binding"/>
    <property type="evidence" value="ECO:0007669"/>
    <property type="project" value="InterPro"/>
</dbReference>
<keyword evidence="1" id="KW-0255">Endonuclease</keyword>
<evidence type="ECO:0000313" key="2">
    <source>
        <dbReference type="Proteomes" id="UP000382540"/>
    </source>
</evidence>
<dbReference type="RefSeq" id="WP_001523813.1">
    <property type="nucleotide sequence ID" value="NZ_BFIE01000010.1"/>
</dbReference>